<protein>
    <submittedName>
        <fullName evidence="1">Uncharacterized protein</fullName>
    </submittedName>
</protein>
<sequence length="84" mass="9687">MSSCTNKRMHAEDFRSLLKSLKMLRVVHVELDSLSTISPCIGEKSLSWYFWKNSHLNSATQIYRALPSAEVLCQMYHLRGLSLQ</sequence>
<organism evidence="1">
    <name type="scientific">Arundo donax</name>
    <name type="common">Giant reed</name>
    <name type="synonym">Donax arundinaceus</name>
    <dbReference type="NCBI Taxonomy" id="35708"/>
    <lineage>
        <taxon>Eukaryota</taxon>
        <taxon>Viridiplantae</taxon>
        <taxon>Streptophyta</taxon>
        <taxon>Embryophyta</taxon>
        <taxon>Tracheophyta</taxon>
        <taxon>Spermatophyta</taxon>
        <taxon>Magnoliopsida</taxon>
        <taxon>Liliopsida</taxon>
        <taxon>Poales</taxon>
        <taxon>Poaceae</taxon>
        <taxon>PACMAD clade</taxon>
        <taxon>Arundinoideae</taxon>
        <taxon>Arundineae</taxon>
        <taxon>Arundo</taxon>
    </lineage>
</organism>
<name>A0A0A9HKP7_ARUDO</name>
<dbReference type="EMBL" id="GBRH01164438">
    <property type="protein sequence ID" value="JAE33458.1"/>
    <property type="molecule type" value="Transcribed_RNA"/>
</dbReference>
<proteinExistence type="predicted"/>
<accession>A0A0A9HKP7</accession>
<evidence type="ECO:0000313" key="1">
    <source>
        <dbReference type="EMBL" id="JAE33458.1"/>
    </source>
</evidence>
<reference evidence="1" key="1">
    <citation type="submission" date="2014-09" db="EMBL/GenBank/DDBJ databases">
        <authorList>
            <person name="Magalhaes I.L.F."/>
            <person name="Oliveira U."/>
            <person name="Santos F.R."/>
            <person name="Vidigal T.H.D.A."/>
            <person name="Brescovit A.D."/>
            <person name="Santos A.J."/>
        </authorList>
    </citation>
    <scope>NUCLEOTIDE SEQUENCE</scope>
    <source>
        <tissue evidence="1">Shoot tissue taken approximately 20 cm above the soil surface</tissue>
    </source>
</reference>
<reference evidence="1" key="2">
    <citation type="journal article" date="2015" name="Data Brief">
        <title>Shoot transcriptome of the giant reed, Arundo donax.</title>
        <authorList>
            <person name="Barrero R.A."/>
            <person name="Guerrero F.D."/>
            <person name="Moolhuijzen P."/>
            <person name="Goolsby J.A."/>
            <person name="Tidwell J."/>
            <person name="Bellgard S.E."/>
            <person name="Bellgard M.I."/>
        </authorList>
    </citation>
    <scope>NUCLEOTIDE SEQUENCE</scope>
    <source>
        <tissue evidence="1">Shoot tissue taken approximately 20 cm above the soil surface</tissue>
    </source>
</reference>
<dbReference type="AlphaFoldDB" id="A0A0A9HKP7"/>